<evidence type="ECO:0000256" key="1">
    <source>
        <dbReference type="SAM" id="MobiDB-lite"/>
    </source>
</evidence>
<evidence type="ECO:0000313" key="2">
    <source>
        <dbReference type="EMBL" id="KAF9760024.1"/>
    </source>
</evidence>
<sequence length="465" mass="52634">MADAPTRSAVQQLPHELVHHILTLCPDPASLSSLSRSCSAFYAAFAARPAKIITAVLSLNIHPSVQRDAYIAMAASRLSPDDPAGFDQFLDETLYPKPAPPVPWTLRDAVDAVRFHSHVQYLAEALSQQILQAEPFTAPTYGGNDNDGDSAFPASPPPPPATTSEISRFQRALYRLQTFCELLNRESSYEEVCKVKGFATSPDVWLACYAEFATYEIEQLSCLNDLLMALVAQKFNDIVLHDVTWGHLGVRLITSASSRLGQEVLSRGLETLRALYEATSYDDSREILHLGETRYDRPVERRNFLIDRFDDLDGRQYLGHIGVFDDLPPEVKAKLIRKPFYLDPDPGPGRVWERVHLSEGIPIGLVAVHQFRHYRRWGYVFWDEERLEKLGAFDERWDDVASSPAAPEDPFLVYWEIHPEEMAASQMLRSKIWARGGRGYWDHDDESQVIFPARAIRRICASIYD</sequence>
<gene>
    <name evidence="2" type="ORF">IM811_001718</name>
</gene>
<comment type="caution">
    <text evidence="2">The sequence shown here is derived from an EMBL/GenBank/DDBJ whole genome shotgun (WGS) entry which is preliminary data.</text>
</comment>
<name>A0A8H7TU34_BIOOC</name>
<dbReference type="AlphaFoldDB" id="A0A8H7TU34"/>
<dbReference type="SUPFAM" id="SSF81383">
    <property type="entry name" value="F-box domain"/>
    <property type="match status" value="1"/>
</dbReference>
<feature type="region of interest" description="Disordered" evidence="1">
    <location>
        <begin position="137"/>
        <end position="164"/>
    </location>
</feature>
<dbReference type="EMBL" id="JADCTT010000001">
    <property type="protein sequence ID" value="KAF9760024.1"/>
    <property type="molecule type" value="Genomic_DNA"/>
</dbReference>
<organism evidence="2 3">
    <name type="scientific">Bionectria ochroleuca</name>
    <name type="common">Gliocladium roseum</name>
    <dbReference type="NCBI Taxonomy" id="29856"/>
    <lineage>
        <taxon>Eukaryota</taxon>
        <taxon>Fungi</taxon>
        <taxon>Dikarya</taxon>
        <taxon>Ascomycota</taxon>
        <taxon>Pezizomycotina</taxon>
        <taxon>Sordariomycetes</taxon>
        <taxon>Hypocreomycetidae</taxon>
        <taxon>Hypocreales</taxon>
        <taxon>Bionectriaceae</taxon>
        <taxon>Clonostachys</taxon>
    </lineage>
</organism>
<proteinExistence type="predicted"/>
<evidence type="ECO:0000313" key="3">
    <source>
        <dbReference type="Proteomes" id="UP000616885"/>
    </source>
</evidence>
<reference evidence="2" key="1">
    <citation type="submission" date="2020-10" db="EMBL/GenBank/DDBJ databases">
        <title>High-Quality Genome Resource of Clonostachys rosea strain S41 by Oxford Nanopore Long-Read Sequencing.</title>
        <authorList>
            <person name="Wang H."/>
        </authorList>
    </citation>
    <scope>NUCLEOTIDE SEQUENCE</scope>
    <source>
        <strain evidence="2">S41</strain>
    </source>
</reference>
<evidence type="ECO:0008006" key="4">
    <source>
        <dbReference type="Google" id="ProtNLM"/>
    </source>
</evidence>
<dbReference type="InterPro" id="IPR036047">
    <property type="entry name" value="F-box-like_dom_sf"/>
</dbReference>
<dbReference type="Proteomes" id="UP000616885">
    <property type="component" value="Unassembled WGS sequence"/>
</dbReference>
<accession>A0A8H7TU34</accession>
<protein>
    <recommendedName>
        <fullName evidence="4">F-box domain-containing protein</fullName>
    </recommendedName>
</protein>